<sequence length="204" mass="23505">MSDTKTPMVKVNNSIQTTMIRLRGQGKIDNIMGEKSIPKLDDPLFATWDAKNSMVMTWLVNSIVEDISCNYMCYSMAKELWDSVTQIIWQDLDLFDSYEWKSANDQKHYRKTVKDGHIYKFLAGFSVEFDKEESRRNIMIGKIGSFELVTEQTARKASDHSNKKHEKPQVWYDLAQLQCVAARSPFLTQLGLNAWLPGEGKLKP</sequence>
<proteinExistence type="predicted"/>
<dbReference type="OrthoDB" id="1750575at2759"/>
<dbReference type="EMBL" id="SSTD01019069">
    <property type="protein sequence ID" value="TYJ97055.1"/>
    <property type="molecule type" value="Genomic_DNA"/>
</dbReference>
<dbReference type="PANTHER" id="PTHR37610:SF47">
    <property type="entry name" value="RETROTRANSPOSON COPIA-LIKE N-TERMINAL DOMAIN-CONTAINING PROTEIN"/>
    <property type="match status" value="1"/>
</dbReference>
<comment type="caution">
    <text evidence="2">The sequence shown here is derived from an EMBL/GenBank/DDBJ whole genome shotgun (WGS) entry which is preliminary data.</text>
</comment>
<evidence type="ECO:0000313" key="3">
    <source>
        <dbReference type="Proteomes" id="UP000321393"/>
    </source>
</evidence>
<protein>
    <recommendedName>
        <fullName evidence="5">Retrotransposon Copia-like N-terminal domain-containing protein</fullName>
    </recommendedName>
</protein>
<accession>A0A5D3BF30</accession>
<dbReference type="Proteomes" id="UP000321947">
    <property type="component" value="Unassembled WGS sequence"/>
</dbReference>
<reference evidence="3 4" key="1">
    <citation type="submission" date="2019-08" db="EMBL/GenBank/DDBJ databases">
        <title>Draft genome sequences of two oriental melons (Cucumis melo L. var makuwa).</title>
        <authorList>
            <person name="Kwon S.-Y."/>
        </authorList>
    </citation>
    <scope>NUCLEOTIDE SEQUENCE [LARGE SCALE GENOMIC DNA]</scope>
    <source>
        <strain evidence="4">cv. Chang Bougi</strain>
        <strain evidence="3">cv. SW 3</strain>
        <tissue evidence="2">Leaf</tissue>
    </source>
</reference>
<gene>
    <name evidence="2" type="ORF">E5676_scaffold506G001230</name>
    <name evidence="1" type="ORF">E6C27_scaffold270G002140</name>
</gene>
<evidence type="ECO:0000313" key="4">
    <source>
        <dbReference type="Proteomes" id="UP000321947"/>
    </source>
</evidence>
<dbReference type="PANTHER" id="PTHR37610">
    <property type="entry name" value="CCHC-TYPE DOMAIN-CONTAINING PROTEIN"/>
    <property type="match status" value="1"/>
</dbReference>
<dbReference type="AlphaFoldDB" id="A0A5D3BF30"/>
<name>A0A5D3BF30_CUCMM</name>
<dbReference type="Proteomes" id="UP000321393">
    <property type="component" value="Unassembled WGS sequence"/>
</dbReference>
<dbReference type="EMBL" id="SSTE01018746">
    <property type="protein sequence ID" value="KAA0038340.1"/>
    <property type="molecule type" value="Genomic_DNA"/>
</dbReference>
<organism evidence="2 4">
    <name type="scientific">Cucumis melo var. makuwa</name>
    <name type="common">Oriental melon</name>
    <dbReference type="NCBI Taxonomy" id="1194695"/>
    <lineage>
        <taxon>Eukaryota</taxon>
        <taxon>Viridiplantae</taxon>
        <taxon>Streptophyta</taxon>
        <taxon>Embryophyta</taxon>
        <taxon>Tracheophyta</taxon>
        <taxon>Spermatophyta</taxon>
        <taxon>Magnoliopsida</taxon>
        <taxon>eudicotyledons</taxon>
        <taxon>Gunneridae</taxon>
        <taxon>Pentapetalae</taxon>
        <taxon>rosids</taxon>
        <taxon>fabids</taxon>
        <taxon>Cucurbitales</taxon>
        <taxon>Cucurbitaceae</taxon>
        <taxon>Benincaseae</taxon>
        <taxon>Cucumis</taxon>
    </lineage>
</organism>
<evidence type="ECO:0008006" key="5">
    <source>
        <dbReference type="Google" id="ProtNLM"/>
    </source>
</evidence>
<evidence type="ECO:0000313" key="2">
    <source>
        <dbReference type="EMBL" id="TYJ97055.1"/>
    </source>
</evidence>
<evidence type="ECO:0000313" key="1">
    <source>
        <dbReference type="EMBL" id="KAA0038340.1"/>
    </source>
</evidence>